<reference evidence="1 2" key="1">
    <citation type="journal article" date="2019" name="Nat. Med.">
        <title>A library of human gut bacterial isolates paired with longitudinal multiomics data enables mechanistic microbiome research.</title>
        <authorList>
            <person name="Poyet M."/>
            <person name="Groussin M."/>
            <person name="Gibbons S.M."/>
            <person name="Avila-Pacheco J."/>
            <person name="Jiang X."/>
            <person name="Kearney S.M."/>
            <person name="Perrotta A.R."/>
            <person name="Berdy B."/>
            <person name="Zhao S."/>
            <person name="Lieberman T.D."/>
            <person name="Swanson P.K."/>
            <person name="Smith M."/>
            <person name="Roesemann S."/>
            <person name="Alexander J.E."/>
            <person name="Rich S.A."/>
            <person name="Livny J."/>
            <person name="Vlamakis H."/>
            <person name="Clish C."/>
            <person name="Bullock K."/>
            <person name="Deik A."/>
            <person name="Scott J."/>
            <person name="Pierce K.A."/>
            <person name="Xavier R.J."/>
            <person name="Alm E.J."/>
        </authorList>
    </citation>
    <scope>NUCLEOTIDE SEQUENCE [LARGE SCALE GENOMIC DNA]</scope>
    <source>
        <strain evidence="1 2">BIOML-A5</strain>
    </source>
</reference>
<dbReference type="Proteomes" id="UP000429811">
    <property type="component" value="Unassembled WGS sequence"/>
</dbReference>
<evidence type="ECO:0000313" key="1">
    <source>
        <dbReference type="EMBL" id="MSB50652.1"/>
    </source>
</evidence>
<evidence type="ECO:0000313" key="2">
    <source>
        <dbReference type="Proteomes" id="UP000429811"/>
    </source>
</evidence>
<dbReference type="Pfam" id="PF13416">
    <property type="entry name" value="SBP_bac_8"/>
    <property type="match status" value="1"/>
</dbReference>
<dbReference type="PANTHER" id="PTHR43649">
    <property type="entry name" value="ARABINOSE-BINDING PROTEIN-RELATED"/>
    <property type="match status" value="1"/>
</dbReference>
<proteinExistence type="predicted"/>
<sequence>MKAYGTKEKKEEFSMKQKLISVSLALALGLSLAACGSKPAPSGAETPAGELGTLSGPVELQFWHSISNQNHLKVLEGLVEEFNETIGAEKGITVVPTFNGSSSELYSSVVGAIKAGSAPDVTLALRPYVADYLQTDYVVNLEPYITDPNVGMTDYEDIFEGLREANSSYAKEGIYSLPIHSYSEVLYYNKTFFAEHGLSVPTTWDELVETCRAIRDITGAPAFGWDNLAGSFMTLLLQNGGRYTDQNGNLYFATEDSDITLKVLQMWQDNVNEGIWRTAGEDQFFSGPFANEMIPMYIGDSVEASYIPDKNPELDWGTAPVPQVSEDTAANLSAGHVIIALNQDGNQDRMYAAYEFIKFMTSHDANLAVAAGNTGYLPIRQSVAEDPAYEAYVADGHEYMRAGVEQSDRYFYEPVFTNATTTSSAVNSAVKTMMQEVADNGMEPEQALANLKQTVGAN</sequence>
<accession>A0A6I2RJT1</accession>
<organism evidence="1 2">
    <name type="scientific">Flavonifractor plautii</name>
    <name type="common">Fusobacterium plautii</name>
    <dbReference type="NCBI Taxonomy" id="292800"/>
    <lineage>
        <taxon>Bacteria</taxon>
        <taxon>Bacillati</taxon>
        <taxon>Bacillota</taxon>
        <taxon>Clostridia</taxon>
        <taxon>Eubacteriales</taxon>
        <taxon>Oscillospiraceae</taxon>
        <taxon>Flavonifractor</taxon>
    </lineage>
</organism>
<dbReference type="Gene3D" id="3.40.190.10">
    <property type="entry name" value="Periplasmic binding protein-like II"/>
    <property type="match status" value="1"/>
</dbReference>
<protein>
    <submittedName>
        <fullName evidence="1">Extracellular solute-binding protein</fullName>
    </submittedName>
</protein>
<name>A0A6I2RJT1_FLAPL</name>
<dbReference type="SUPFAM" id="SSF53850">
    <property type="entry name" value="Periplasmic binding protein-like II"/>
    <property type="match status" value="1"/>
</dbReference>
<dbReference type="CDD" id="cd14748">
    <property type="entry name" value="PBP2_UgpB"/>
    <property type="match status" value="1"/>
</dbReference>
<dbReference type="InterPro" id="IPR006059">
    <property type="entry name" value="SBP"/>
</dbReference>
<comment type="caution">
    <text evidence="1">The sequence shown here is derived from an EMBL/GenBank/DDBJ whole genome shotgun (WGS) entry which is preliminary data.</text>
</comment>
<dbReference type="PANTHER" id="PTHR43649:SF12">
    <property type="entry name" value="DIACETYLCHITOBIOSE BINDING PROTEIN DASA"/>
    <property type="match status" value="1"/>
</dbReference>
<dbReference type="InterPro" id="IPR050490">
    <property type="entry name" value="Bact_solute-bd_prot1"/>
</dbReference>
<dbReference type="AlphaFoldDB" id="A0A6I2RJT1"/>
<dbReference type="PROSITE" id="PS51257">
    <property type="entry name" value="PROKAR_LIPOPROTEIN"/>
    <property type="match status" value="1"/>
</dbReference>
<dbReference type="EMBL" id="WKPO01000038">
    <property type="protein sequence ID" value="MSB50652.1"/>
    <property type="molecule type" value="Genomic_DNA"/>
</dbReference>
<gene>
    <name evidence="1" type="ORF">GKE90_18465</name>
</gene>